<evidence type="ECO:0000259" key="2">
    <source>
        <dbReference type="PROSITE" id="PS50041"/>
    </source>
</evidence>
<feature type="domain" description="C-type lectin" evidence="2">
    <location>
        <begin position="115"/>
        <end position="235"/>
    </location>
</feature>
<dbReference type="PANTHER" id="PTHR22801">
    <property type="entry name" value="LITHOSTATHINE"/>
    <property type="match status" value="1"/>
</dbReference>
<dbReference type="Proteomes" id="UP000762676">
    <property type="component" value="Unassembled WGS sequence"/>
</dbReference>
<dbReference type="InterPro" id="IPR016187">
    <property type="entry name" value="CTDL_fold"/>
</dbReference>
<evidence type="ECO:0000313" key="4">
    <source>
        <dbReference type="Proteomes" id="UP000762676"/>
    </source>
</evidence>
<dbReference type="PROSITE" id="PS50041">
    <property type="entry name" value="C_TYPE_LECTIN_2"/>
    <property type="match status" value="1"/>
</dbReference>
<keyword evidence="1" id="KW-1015">Disulfide bond</keyword>
<dbReference type="AlphaFoldDB" id="A0AAV4J329"/>
<gene>
    <name evidence="3" type="ORF">ElyMa_003185300</name>
</gene>
<proteinExistence type="predicted"/>
<evidence type="ECO:0000256" key="1">
    <source>
        <dbReference type="ARBA" id="ARBA00023157"/>
    </source>
</evidence>
<dbReference type="InterPro" id="IPR050801">
    <property type="entry name" value="Ca-Dep_Lectins_ImmuneDev"/>
</dbReference>
<dbReference type="Gene3D" id="3.10.100.10">
    <property type="entry name" value="Mannose-Binding Protein A, subunit A"/>
    <property type="match status" value="1"/>
</dbReference>
<dbReference type="PROSITE" id="PS00615">
    <property type="entry name" value="C_TYPE_LECTIN_1"/>
    <property type="match status" value="1"/>
</dbReference>
<dbReference type="InterPro" id="IPR001304">
    <property type="entry name" value="C-type_lectin-like"/>
</dbReference>
<keyword evidence="4" id="KW-1185">Reference proteome</keyword>
<name>A0AAV4J329_9GAST</name>
<accession>A0AAV4J329</accession>
<dbReference type="EMBL" id="BMAT01006586">
    <property type="protein sequence ID" value="GFS15372.1"/>
    <property type="molecule type" value="Genomic_DNA"/>
</dbReference>
<protein>
    <submittedName>
        <fullName evidence="3">CD209 antigen</fullName>
    </submittedName>
</protein>
<evidence type="ECO:0000313" key="3">
    <source>
        <dbReference type="EMBL" id="GFS15372.1"/>
    </source>
</evidence>
<dbReference type="PANTHER" id="PTHR22801:SF63">
    <property type="entry name" value="C-TYPE LECTIN DOMAIN-CONTAINING PROTEIN"/>
    <property type="match status" value="1"/>
</dbReference>
<organism evidence="3 4">
    <name type="scientific">Elysia marginata</name>
    <dbReference type="NCBI Taxonomy" id="1093978"/>
    <lineage>
        <taxon>Eukaryota</taxon>
        <taxon>Metazoa</taxon>
        <taxon>Spiralia</taxon>
        <taxon>Lophotrochozoa</taxon>
        <taxon>Mollusca</taxon>
        <taxon>Gastropoda</taxon>
        <taxon>Heterobranchia</taxon>
        <taxon>Euthyneura</taxon>
        <taxon>Panpulmonata</taxon>
        <taxon>Sacoglossa</taxon>
        <taxon>Placobranchoidea</taxon>
        <taxon>Plakobranchidae</taxon>
        <taxon>Elysia</taxon>
    </lineage>
</organism>
<dbReference type="InterPro" id="IPR016186">
    <property type="entry name" value="C-type_lectin-like/link_sf"/>
</dbReference>
<dbReference type="Pfam" id="PF00059">
    <property type="entry name" value="Lectin_C"/>
    <property type="match status" value="1"/>
</dbReference>
<sequence>MSVHCLQRSAHLSFARDQACQTQQLGEPWTSASQVDCYWECVDLYPDTCQSIVFNNDTKTCTPGAVAFRPLEFITTSIPSANSTDTIYVVRQPVPHCDTSSGNFDLYEMCGLTLCLNLSSSEVDYHQAKEHCKQMASGLFMTNTVARLSMFWHLTLDHNKPYTWVGLNDLAVEGQFVWENGEPISPEQWQYIWSKWQPDNANGGQDCVEVYGNGVLNPSGLDDDSCSSLRYYMCEP</sequence>
<dbReference type="SUPFAM" id="SSF56436">
    <property type="entry name" value="C-type lectin-like"/>
    <property type="match status" value="1"/>
</dbReference>
<comment type="caution">
    <text evidence="3">The sequence shown here is derived from an EMBL/GenBank/DDBJ whole genome shotgun (WGS) entry which is preliminary data.</text>
</comment>
<dbReference type="SMART" id="SM00034">
    <property type="entry name" value="CLECT"/>
    <property type="match status" value="1"/>
</dbReference>
<dbReference type="InterPro" id="IPR018378">
    <property type="entry name" value="C-type_lectin_CS"/>
</dbReference>
<reference evidence="3 4" key="1">
    <citation type="journal article" date="2021" name="Elife">
        <title>Chloroplast acquisition without the gene transfer in kleptoplastic sea slugs, Plakobranchus ocellatus.</title>
        <authorList>
            <person name="Maeda T."/>
            <person name="Takahashi S."/>
            <person name="Yoshida T."/>
            <person name="Shimamura S."/>
            <person name="Takaki Y."/>
            <person name="Nagai Y."/>
            <person name="Toyoda A."/>
            <person name="Suzuki Y."/>
            <person name="Arimoto A."/>
            <person name="Ishii H."/>
            <person name="Satoh N."/>
            <person name="Nishiyama T."/>
            <person name="Hasebe M."/>
            <person name="Maruyama T."/>
            <person name="Minagawa J."/>
            <person name="Obokata J."/>
            <person name="Shigenobu S."/>
        </authorList>
    </citation>
    <scope>NUCLEOTIDE SEQUENCE [LARGE SCALE GENOMIC DNA]</scope>
</reference>